<dbReference type="InterPro" id="IPR010505">
    <property type="entry name" value="MoaA_twitch"/>
</dbReference>
<comment type="caution">
    <text evidence="4">The sequence shown here is derived from an EMBL/GenBank/DDBJ whole genome shotgun (WGS) entry which is preliminary data.</text>
</comment>
<keyword evidence="2" id="KW-0501">Molybdenum cofactor biosynthesis</keyword>
<dbReference type="PANTHER" id="PTHR22960">
    <property type="entry name" value="MOLYBDOPTERIN COFACTOR SYNTHESIS PROTEIN A"/>
    <property type="match status" value="1"/>
</dbReference>
<evidence type="ECO:0000256" key="2">
    <source>
        <dbReference type="ARBA" id="ARBA00023150"/>
    </source>
</evidence>
<dbReference type="Proteomes" id="UP000031668">
    <property type="component" value="Unassembled WGS sequence"/>
</dbReference>
<evidence type="ECO:0000256" key="1">
    <source>
        <dbReference type="ARBA" id="ARBA00005046"/>
    </source>
</evidence>
<name>A0A0C2JTF8_THEKT</name>
<dbReference type="EMBL" id="JWZT01001146">
    <property type="protein sequence ID" value="KII72688.1"/>
    <property type="molecule type" value="Genomic_DNA"/>
</dbReference>
<organism evidence="4 5">
    <name type="scientific">Thelohanellus kitauei</name>
    <name type="common">Myxosporean</name>
    <dbReference type="NCBI Taxonomy" id="669202"/>
    <lineage>
        <taxon>Eukaryota</taxon>
        <taxon>Metazoa</taxon>
        <taxon>Cnidaria</taxon>
        <taxon>Myxozoa</taxon>
        <taxon>Myxosporea</taxon>
        <taxon>Bivalvulida</taxon>
        <taxon>Platysporina</taxon>
        <taxon>Myxobolidae</taxon>
        <taxon>Thelohanellus</taxon>
    </lineage>
</organism>
<dbReference type="CDD" id="cd21117">
    <property type="entry name" value="Twitch_MoaA"/>
    <property type="match status" value="1"/>
</dbReference>
<dbReference type="AlphaFoldDB" id="A0A0C2JTF8"/>
<keyword evidence="5" id="KW-1185">Reference proteome</keyword>
<comment type="pathway">
    <text evidence="1">Cofactor biosynthesis; molybdopterin biosynthesis.</text>
</comment>
<dbReference type="GO" id="GO:0061798">
    <property type="term" value="F:GTP 3',8'-cyclase activity"/>
    <property type="evidence" value="ECO:0007669"/>
    <property type="project" value="TreeGrafter"/>
</dbReference>
<accession>A0A0C2JTF8</accession>
<dbReference type="OrthoDB" id="429626at2759"/>
<protein>
    <submittedName>
        <fullName evidence="4">Molybdenum cofactor biosynthesis protein 1</fullName>
    </submittedName>
</protein>
<gene>
    <name evidence="4" type="ORF">RF11_15197</name>
</gene>
<dbReference type="InterPro" id="IPR050105">
    <property type="entry name" value="MoCo_biosynth_MoaA/MoaC"/>
</dbReference>
<dbReference type="InterPro" id="IPR013785">
    <property type="entry name" value="Aldolase_TIM"/>
</dbReference>
<dbReference type="Gene3D" id="3.20.20.70">
    <property type="entry name" value="Aldolase class I"/>
    <property type="match status" value="1"/>
</dbReference>
<dbReference type="GO" id="GO:0051539">
    <property type="term" value="F:4 iron, 4 sulfur cluster binding"/>
    <property type="evidence" value="ECO:0007669"/>
    <property type="project" value="UniProtKB-KW"/>
</dbReference>
<feature type="domain" description="Molybdenum cofactor biosynthesis protein A-like twitch" evidence="3">
    <location>
        <begin position="2"/>
        <end position="116"/>
    </location>
</feature>
<reference evidence="4 5" key="1">
    <citation type="journal article" date="2014" name="Genome Biol. Evol.">
        <title>The genome of the myxosporean Thelohanellus kitauei shows adaptations to nutrient acquisition within its fish host.</title>
        <authorList>
            <person name="Yang Y."/>
            <person name="Xiong J."/>
            <person name="Zhou Z."/>
            <person name="Huo F."/>
            <person name="Miao W."/>
            <person name="Ran C."/>
            <person name="Liu Y."/>
            <person name="Zhang J."/>
            <person name="Feng J."/>
            <person name="Wang M."/>
            <person name="Wang M."/>
            <person name="Wang L."/>
            <person name="Yao B."/>
        </authorList>
    </citation>
    <scope>NUCLEOTIDE SEQUENCE [LARGE SCALE GENOMIC DNA]</scope>
    <source>
        <strain evidence="4">Wuqing</strain>
    </source>
</reference>
<dbReference type="InterPro" id="IPR058240">
    <property type="entry name" value="rSAM_sf"/>
</dbReference>
<proteinExistence type="predicted"/>
<evidence type="ECO:0000313" key="5">
    <source>
        <dbReference type="Proteomes" id="UP000031668"/>
    </source>
</evidence>
<dbReference type="SUPFAM" id="SSF102114">
    <property type="entry name" value="Radical SAM enzymes"/>
    <property type="match status" value="1"/>
</dbReference>
<evidence type="ECO:0000313" key="4">
    <source>
        <dbReference type="EMBL" id="KII72688.1"/>
    </source>
</evidence>
<dbReference type="GO" id="GO:0061799">
    <property type="term" value="F:cyclic pyranopterin monophosphate synthase activity"/>
    <property type="evidence" value="ECO:0007669"/>
    <property type="project" value="TreeGrafter"/>
</dbReference>
<sequence length="119" mass="13643">MPFKGNHWDSSEFVSKKEMLQQLSQKYTILPTETPPNSTATVWDKYGTRFGIVSSMSDDFCSSCNRIRVGPTGKVQMCLFSDQTISLKKMVHDDLTDTEMFELVQNELLKKKFKHNGIL</sequence>
<dbReference type="Pfam" id="PF06463">
    <property type="entry name" value="Mob_synth_C"/>
    <property type="match status" value="1"/>
</dbReference>
<evidence type="ECO:0000259" key="3">
    <source>
        <dbReference type="Pfam" id="PF06463"/>
    </source>
</evidence>
<dbReference type="PANTHER" id="PTHR22960:SF0">
    <property type="entry name" value="MOLYBDENUM COFACTOR BIOSYNTHESIS PROTEIN 1"/>
    <property type="match status" value="1"/>
</dbReference>
<dbReference type="GO" id="GO:0006777">
    <property type="term" value="P:Mo-molybdopterin cofactor biosynthetic process"/>
    <property type="evidence" value="ECO:0007669"/>
    <property type="project" value="UniProtKB-KW"/>
</dbReference>
<dbReference type="OMA" id="NEHEMLD"/>